<comment type="caution">
    <text evidence="1">The sequence shown here is derived from an EMBL/GenBank/DDBJ whole genome shotgun (WGS) entry which is preliminary data.</text>
</comment>
<dbReference type="Proteomes" id="UP000798662">
    <property type="component" value="Chromosome 2"/>
</dbReference>
<dbReference type="EMBL" id="CM020619">
    <property type="protein sequence ID" value="KAK1865617.1"/>
    <property type="molecule type" value="Genomic_DNA"/>
</dbReference>
<name>A0ACC3C743_PYRYE</name>
<accession>A0ACC3C743</accession>
<protein>
    <submittedName>
        <fullName evidence="1">Uncharacterized protein</fullName>
    </submittedName>
</protein>
<sequence>MGYRPSTLPLSRRCVCAHLFAQSVPIGAAAAVAAVESPGGDSTPTGALPLAASAALADRLHEWASAVTAHRPSCGLTPPPPPRLSPSLPPPPTPTSSAPSPVAAGATTRPPSASANFVPVLFSLGPASVAFVPVRSSTCRAIRHVGTCDGGTVTAAPQPPHTPGWRRHRSHPAPAWLAYAERHQVCSLFTAEPSGCQERYGGRDV</sequence>
<gene>
    <name evidence="1" type="ORF">I4F81_008146</name>
</gene>
<keyword evidence="2" id="KW-1185">Reference proteome</keyword>
<reference evidence="1" key="1">
    <citation type="submission" date="2019-11" db="EMBL/GenBank/DDBJ databases">
        <title>Nori genome reveals adaptations in red seaweeds to the harsh intertidal environment.</title>
        <authorList>
            <person name="Wang D."/>
            <person name="Mao Y."/>
        </authorList>
    </citation>
    <scope>NUCLEOTIDE SEQUENCE</scope>
    <source>
        <tissue evidence="1">Gametophyte</tissue>
    </source>
</reference>
<proteinExistence type="predicted"/>
<organism evidence="1 2">
    <name type="scientific">Pyropia yezoensis</name>
    <name type="common">Susabi-nori</name>
    <name type="synonym">Porphyra yezoensis</name>
    <dbReference type="NCBI Taxonomy" id="2788"/>
    <lineage>
        <taxon>Eukaryota</taxon>
        <taxon>Rhodophyta</taxon>
        <taxon>Bangiophyceae</taxon>
        <taxon>Bangiales</taxon>
        <taxon>Bangiaceae</taxon>
        <taxon>Pyropia</taxon>
    </lineage>
</organism>
<evidence type="ECO:0000313" key="2">
    <source>
        <dbReference type="Proteomes" id="UP000798662"/>
    </source>
</evidence>
<evidence type="ECO:0000313" key="1">
    <source>
        <dbReference type="EMBL" id="KAK1865617.1"/>
    </source>
</evidence>